<proteinExistence type="predicted"/>
<dbReference type="RefSeq" id="WP_379870603.1">
    <property type="nucleotide sequence ID" value="NZ_JBHTBH010000004.1"/>
</dbReference>
<name>A0ABW2KF92_9ACTN</name>
<organism evidence="1 2">
    <name type="scientific">Marinactinospora rubrisoli</name>
    <dbReference type="NCBI Taxonomy" id="2715399"/>
    <lineage>
        <taxon>Bacteria</taxon>
        <taxon>Bacillati</taxon>
        <taxon>Actinomycetota</taxon>
        <taxon>Actinomycetes</taxon>
        <taxon>Streptosporangiales</taxon>
        <taxon>Nocardiopsidaceae</taxon>
        <taxon>Marinactinospora</taxon>
    </lineage>
</organism>
<accession>A0ABW2KF92</accession>
<evidence type="ECO:0000313" key="1">
    <source>
        <dbReference type="EMBL" id="MFC7328003.1"/>
    </source>
</evidence>
<keyword evidence="2" id="KW-1185">Reference proteome</keyword>
<protein>
    <submittedName>
        <fullName evidence="1">Uncharacterized protein</fullName>
    </submittedName>
</protein>
<dbReference type="EMBL" id="JBHTBH010000004">
    <property type="protein sequence ID" value="MFC7328003.1"/>
    <property type="molecule type" value="Genomic_DNA"/>
</dbReference>
<dbReference type="Proteomes" id="UP001596540">
    <property type="component" value="Unassembled WGS sequence"/>
</dbReference>
<sequence length="215" mass="22606">MTGATGDGSGGAVVLRPVIEAVVPAEDAPWPTASRPADGFLRPRAGMPAAEVGLAVYRLAEGTGPGDPFTAGPRSAVVALLETDRLAVPGGIEVVDRVSGVRVRPGCCCGLEDWREWLTVPDGGEPWLGHGPGPRVERAGDDVRIWPDAGRGESPAGGHVRLRSAAVRRLLRAVHADLCGFRLAVRTWAADVVPDLADALTNRIDRDLRIGPRLL</sequence>
<evidence type="ECO:0000313" key="2">
    <source>
        <dbReference type="Proteomes" id="UP001596540"/>
    </source>
</evidence>
<gene>
    <name evidence="1" type="ORF">ACFQRF_09645</name>
</gene>
<comment type="caution">
    <text evidence="1">The sequence shown here is derived from an EMBL/GenBank/DDBJ whole genome shotgun (WGS) entry which is preliminary data.</text>
</comment>
<reference evidence="2" key="1">
    <citation type="journal article" date="2019" name="Int. J. Syst. Evol. Microbiol.">
        <title>The Global Catalogue of Microorganisms (GCM) 10K type strain sequencing project: providing services to taxonomists for standard genome sequencing and annotation.</title>
        <authorList>
            <consortium name="The Broad Institute Genomics Platform"/>
            <consortium name="The Broad Institute Genome Sequencing Center for Infectious Disease"/>
            <person name="Wu L."/>
            <person name="Ma J."/>
        </authorList>
    </citation>
    <scope>NUCLEOTIDE SEQUENCE [LARGE SCALE GENOMIC DNA]</scope>
    <source>
        <strain evidence="2">CGMCC 4.7382</strain>
    </source>
</reference>